<proteinExistence type="predicted"/>
<dbReference type="STRING" id="1381081.BIY22_16185"/>
<dbReference type="RefSeq" id="WP_425318973.1">
    <property type="nucleotide sequence ID" value="NZ_MJMJ01000004.1"/>
</dbReference>
<reference evidence="3 4" key="1">
    <citation type="submission" date="2016-09" db="EMBL/GenBank/DDBJ databases">
        <title>Genomic Taxonomy of the Vibrionaceae.</title>
        <authorList>
            <person name="Gonzalez-Castillo A."/>
            <person name="Gomez-Gil B."/>
            <person name="Enciso-Ibarra K."/>
        </authorList>
    </citation>
    <scope>NUCLEOTIDE SEQUENCE [LARGE SCALE GENOMIC DNA]</scope>
    <source>
        <strain evidence="1 3">CAIM 1902</strain>
        <strain evidence="2 4">CAIM 703</strain>
    </source>
</reference>
<evidence type="ECO:0008006" key="5">
    <source>
        <dbReference type="Google" id="ProtNLM"/>
    </source>
</evidence>
<dbReference type="Gene3D" id="3.30.700.10">
    <property type="entry name" value="Glycoprotein, Type 4 Pilin"/>
    <property type="match status" value="1"/>
</dbReference>
<sequence length="161" mass="17430">MVVVVILGVLAVSATSAYLNYRKEAKIASLMGAKDAFATANTLVFAKALLQGEEDEVATIRNIDLDNDGHNDVIGFYGLIRYVVSAEELAGFDVLKFSISMPYRPGDPADKPYFLLGFATGDEDGDGNGSGPNALDKCHYEVFYPRESSGNVEYKLISDKC</sequence>
<comment type="caution">
    <text evidence="2">The sequence shown here is derived from an EMBL/GenBank/DDBJ whole genome shotgun (WGS) entry which is preliminary data.</text>
</comment>
<gene>
    <name evidence="1" type="ORF">BIY20_03120</name>
    <name evidence="2" type="ORF">BIY22_16185</name>
</gene>
<protein>
    <recommendedName>
        <fullName evidence="5">V10 pilin</fullName>
    </recommendedName>
</protein>
<dbReference type="Proteomes" id="UP000186039">
    <property type="component" value="Unassembled WGS sequence"/>
</dbReference>
<evidence type="ECO:0000313" key="4">
    <source>
        <dbReference type="Proteomes" id="UP000186313"/>
    </source>
</evidence>
<evidence type="ECO:0000313" key="2">
    <source>
        <dbReference type="EMBL" id="OLQ92373.1"/>
    </source>
</evidence>
<accession>A0A1Q9HNI9</accession>
<evidence type="ECO:0000313" key="3">
    <source>
        <dbReference type="Proteomes" id="UP000186039"/>
    </source>
</evidence>
<organism evidence="2 4">
    <name type="scientific">Vibrio panuliri</name>
    <dbReference type="NCBI Taxonomy" id="1381081"/>
    <lineage>
        <taxon>Bacteria</taxon>
        <taxon>Pseudomonadati</taxon>
        <taxon>Pseudomonadota</taxon>
        <taxon>Gammaproteobacteria</taxon>
        <taxon>Vibrionales</taxon>
        <taxon>Vibrionaceae</taxon>
        <taxon>Vibrio</taxon>
    </lineage>
</organism>
<dbReference type="Proteomes" id="UP000186313">
    <property type="component" value="Unassembled WGS sequence"/>
</dbReference>
<keyword evidence="3" id="KW-1185">Reference proteome</keyword>
<evidence type="ECO:0000313" key="1">
    <source>
        <dbReference type="EMBL" id="OLQ85817.1"/>
    </source>
</evidence>
<dbReference type="EMBL" id="MJMH01000217">
    <property type="protein sequence ID" value="OLQ85817.1"/>
    <property type="molecule type" value="Genomic_DNA"/>
</dbReference>
<dbReference type="AlphaFoldDB" id="A0A1Q9HNI9"/>
<name>A0A1Q9HNI9_9VIBR</name>
<dbReference type="SUPFAM" id="SSF54523">
    <property type="entry name" value="Pili subunits"/>
    <property type="match status" value="1"/>
</dbReference>
<dbReference type="EMBL" id="MJMJ01000004">
    <property type="protein sequence ID" value="OLQ92373.1"/>
    <property type="molecule type" value="Genomic_DNA"/>
</dbReference>
<dbReference type="InterPro" id="IPR045584">
    <property type="entry name" value="Pilin-like"/>
</dbReference>